<protein>
    <submittedName>
        <fullName evidence="1">Uncharacterized protein</fullName>
    </submittedName>
</protein>
<evidence type="ECO:0000313" key="1">
    <source>
        <dbReference type="EMBL" id="CDG97601.1"/>
    </source>
</evidence>
<organism evidence="1">
    <name type="scientific">Xenorhabdus bovienii str. puntauvense</name>
    <dbReference type="NCBI Taxonomy" id="1398201"/>
    <lineage>
        <taxon>Bacteria</taxon>
        <taxon>Pseudomonadati</taxon>
        <taxon>Pseudomonadota</taxon>
        <taxon>Gammaproteobacteria</taxon>
        <taxon>Enterobacterales</taxon>
        <taxon>Morganellaceae</taxon>
        <taxon>Xenorhabdus</taxon>
    </lineage>
</organism>
<gene>
    <name evidence="1" type="ORF">XBP1_270141</name>
</gene>
<dbReference type="Proteomes" id="UP000028511">
    <property type="component" value="Unassembled WGS sequence"/>
</dbReference>
<dbReference type="AlphaFoldDB" id="A0A077N5X4"/>
<sequence length="50" mass="5757">MLSYFCVLIMLIKVLLHGLVYDKLCTKSLVSTMQKDMVNHILDNLNSLMI</sequence>
<dbReference type="EMBL" id="CBSW010000190">
    <property type="protein sequence ID" value="CDG97601.1"/>
    <property type="molecule type" value="Genomic_DNA"/>
</dbReference>
<comment type="caution">
    <text evidence="1">The sequence shown here is derived from an EMBL/GenBank/DDBJ whole genome shotgun (WGS) entry which is preliminary data.</text>
</comment>
<proteinExistence type="predicted"/>
<reference evidence="1" key="1">
    <citation type="submission" date="2013-07" db="EMBL/GenBank/DDBJ databases">
        <title>Sub-species coevolution in mutualistic symbiosis.</title>
        <authorList>
            <person name="Murfin K."/>
            <person name="Klassen J."/>
            <person name="Lee M."/>
            <person name="Forst S."/>
            <person name="Stock P."/>
            <person name="Goodrich-Blair H."/>
        </authorList>
    </citation>
    <scope>NUCLEOTIDE SEQUENCE [LARGE SCALE GENOMIC DNA]</scope>
    <source>
        <strain evidence="1">Puntauvense</strain>
    </source>
</reference>
<dbReference type="HOGENOM" id="CLU_3124215_0_0_6"/>
<name>A0A077N5X4_XENBV</name>
<accession>A0A077N5X4</accession>